<keyword evidence="2" id="KW-1185">Reference proteome</keyword>
<comment type="caution">
    <text evidence="1">The sequence shown here is derived from an EMBL/GenBank/DDBJ whole genome shotgun (WGS) entry which is preliminary data.</text>
</comment>
<dbReference type="Proteomes" id="UP000632766">
    <property type="component" value="Unassembled WGS sequence"/>
</dbReference>
<dbReference type="AlphaFoldDB" id="A0A8J7HKV1"/>
<organism evidence="1 2">
    <name type="scientific">Amazonocrinis nigriterrae CENA67</name>
    <dbReference type="NCBI Taxonomy" id="2794033"/>
    <lineage>
        <taxon>Bacteria</taxon>
        <taxon>Bacillati</taxon>
        <taxon>Cyanobacteriota</taxon>
        <taxon>Cyanophyceae</taxon>
        <taxon>Nostocales</taxon>
        <taxon>Nostocaceae</taxon>
        <taxon>Amazonocrinis</taxon>
        <taxon>Amazonocrinis nigriterrae</taxon>
    </lineage>
</organism>
<name>A0A8J7HKV1_9NOST</name>
<gene>
    <name evidence="1" type="ORF">I8748_04680</name>
</gene>
<proteinExistence type="predicted"/>
<evidence type="ECO:0000313" key="1">
    <source>
        <dbReference type="EMBL" id="MBH8561478.1"/>
    </source>
</evidence>
<sequence>MFFRVMMEEDNIFFLIAILHEDALNIKKRTVKNAKNAKEERNNHLVQVYRELV</sequence>
<dbReference type="RefSeq" id="WP_198123499.1">
    <property type="nucleotide sequence ID" value="NZ_JAECZC010000005.1"/>
</dbReference>
<accession>A0A8J7HKV1</accession>
<reference evidence="1 2" key="1">
    <citation type="journal article" date="2021" name="Int. J. Syst. Evol. Microbiol.">
        <title>Amazonocrinis nigriterrae gen. nov., sp. nov., Atlanticothrix silvestris gen. nov., sp. nov. and Dendronalium phyllosphericum gen. nov., sp. nov., nostocacean cyanobacteria from Brazilian environments.</title>
        <authorList>
            <person name="Alvarenga D.O."/>
            <person name="Andreote A.P.D."/>
            <person name="Branco L.H.Z."/>
            <person name="Delbaje E."/>
            <person name="Cruz R.B."/>
            <person name="Varani A.M."/>
            <person name="Fiore M.F."/>
        </authorList>
    </citation>
    <scope>NUCLEOTIDE SEQUENCE [LARGE SCALE GENOMIC DNA]</scope>
    <source>
        <strain evidence="1 2">CENA67</strain>
    </source>
</reference>
<evidence type="ECO:0000313" key="2">
    <source>
        <dbReference type="Proteomes" id="UP000632766"/>
    </source>
</evidence>
<protein>
    <submittedName>
        <fullName evidence="1">Uncharacterized protein</fullName>
    </submittedName>
</protein>
<dbReference type="EMBL" id="JAECZC010000005">
    <property type="protein sequence ID" value="MBH8561478.1"/>
    <property type="molecule type" value="Genomic_DNA"/>
</dbReference>